<keyword evidence="1" id="KW-0436">Ligase</keyword>
<reference evidence="1" key="1">
    <citation type="submission" date="2023-04" db="EMBL/GenBank/DDBJ databases">
        <title>Chromosome-level genome of Chaenocephalus aceratus.</title>
        <authorList>
            <person name="Park H."/>
        </authorList>
    </citation>
    <scope>NUCLEOTIDE SEQUENCE</scope>
    <source>
        <strain evidence="1">DE</strain>
        <tissue evidence="1">Muscle</tissue>
    </source>
</reference>
<dbReference type="AlphaFoldDB" id="A0AAD9C0T0"/>
<keyword evidence="2" id="KW-1185">Reference proteome</keyword>
<evidence type="ECO:0000313" key="1">
    <source>
        <dbReference type="EMBL" id="KAK1891434.1"/>
    </source>
</evidence>
<name>A0AAD9C0T0_DISEL</name>
<accession>A0AAD9C0T0</accession>
<dbReference type="Proteomes" id="UP001228049">
    <property type="component" value="Unassembled WGS sequence"/>
</dbReference>
<protein>
    <submittedName>
        <fullName evidence="1">UDP-N-acetylmuramoyl-L-alanyl-D-glutamate--26-diaminopimelate ligase</fullName>
    </submittedName>
</protein>
<proteinExistence type="predicted"/>
<evidence type="ECO:0000313" key="2">
    <source>
        <dbReference type="Proteomes" id="UP001228049"/>
    </source>
</evidence>
<comment type="caution">
    <text evidence="1">The sequence shown here is derived from an EMBL/GenBank/DDBJ whole genome shotgun (WGS) entry which is preliminary data.</text>
</comment>
<organism evidence="1 2">
    <name type="scientific">Dissostichus eleginoides</name>
    <name type="common">Patagonian toothfish</name>
    <name type="synonym">Dissostichus amissus</name>
    <dbReference type="NCBI Taxonomy" id="100907"/>
    <lineage>
        <taxon>Eukaryota</taxon>
        <taxon>Metazoa</taxon>
        <taxon>Chordata</taxon>
        <taxon>Craniata</taxon>
        <taxon>Vertebrata</taxon>
        <taxon>Euteleostomi</taxon>
        <taxon>Actinopterygii</taxon>
        <taxon>Neopterygii</taxon>
        <taxon>Teleostei</taxon>
        <taxon>Neoteleostei</taxon>
        <taxon>Acanthomorphata</taxon>
        <taxon>Eupercaria</taxon>
        <taxon>Perciformes</taxon>
        <taxon>Notothenioidei</taxon>
        <taxon>Nototheniidae</taxon>
        <taxon>Dissostichus</taxon>
    </lineage>
</organism>
<dbReference type="EMBL" id="JASDAP010000015">
    <property type="protein sequence ID" value="KAK1891434.1"/>
    <property type="molecule type" value="Genomic_DNA"/>
</dbReference>
<gene>
    <name evidence="1" type="ORF">KUDE01_010262</name>
</gene>
<sequence length="92" mass="10377">MTSATWFGTPQFEIACFVPAAEAHGAAAVLFDPDVDHQMGVSIVDGEQVKALECKSTMAPFCLLDETRLRRRKEDEKRRTKWRGGFGERVKF</sequence>
<dbReference type="GO" id="GO:0016874">
    <property type="term" value="F:ligase activity"/>
    <property type="evidence" value="ECO:0007669"/>
    <property type="project" value="UniProtKB-KW"/>
</dbReference>